<accession>A0ABM3RM19</accession>
<protein>
    <submittedName>
        <fullName evidence="2">Uncharacterized protein</fullName>
    </submittedName>
</protein>
<organism evidence="1 2">
    <name type="scientific">Spinacia oleracea</name>
    <name type="common">Spinach</name>
    <dbReference type="NCBI Taxonomy" id="3562"/>
    <lineage>
        <taxon>Eukaryota</taxon>
        <taxon>Viridiplantae</taxon>
        <taxon>Streptophyta</taxon>
        <taxon>Embryophyta</taxon>
        <taxon>Tracheophyta</taxon>
        <taxon>Spermatophyta</taxon>
        <taxon>Magnoliopsida</taxon>
        <taxon>eudicotyledons</taxon>
        <taxon>Gunneridae</taxon>
        <taxon>Pentapetalae</taxon>
        <taxon>Caryophyllales</taxon>
        <taxon>Chenopodiaceae</taxon>
        <taxon>Chenopodioideae</taxon>
        <taxon>Anserineae</taxon>
        <taxon>Spinacia</taxon>
    </lineage>
</organism>
<dbReference type="GeneID" id="110775556"/>
<sequence>MTSPHIIEFSEFFLSHPPIFSLLSYILCYGYSSSSTSLILLPYPLSFFVDLPILQSQRFYLRIRKAGMGSIARRSLRGSGGIGVSCVKESMGVLFSVLSLSVLWHFMRQLWFKEGKLIVTGFCKKHIELWKKQKQTEKFKIAARDEDLKF</sequence>
<name>A0ABM3RM19_SPIOL</name>
<keyword evidence="1" id="KW-1185">Reference proteome</keyword>
<gene>
    <name evidence="2" type="primary">LOC110775556</name>
</gene>
<reference evidence="1" key="1">
    <citation type="journal article" date="2021" name="Nat. Commun.">
        <title>Genomic analyses provide insights into spinach domestication and the genetic basis of agronomic traits.</title>
        <authorList>
            <person name="Cai X."/>
            <person name="Sun X."/>
            <person name="Xu C."/>
            <person name="Sun H."/>
            <person name="Wang X."/>
            <person name="Ge C."/>
            <person name="Zhang Z."/>
            <person name="Wang Q."/>
            <person name="Fei Z."/>
            <person name="Jiao C."/>
            <person name="Wang Q."/>
        </authorList>
    </citation>
    <scope>NUCLEOTIDE SEQUENCE [LARGE SCALE GENOMIC DNA]</scope>
    <source>
        <strain evidence="1">cv. Varoflay</strain>
    </source>
</reference>
<dbReference type="Proteomes" id="UP000813463">
    <property type="component" value="Chromosome 3"/>
</dbReference>
<reference evidence="2" key="2">
    <citation type="submission" date="2025-08" db="UniProtKB">
        <authorList>
            <consortium name="RefSeq"/>
        </authorList>
    </citation>
    <scope>IDENTIFICATION</scope>
    <source>
        <tissue evidence="2">Leaf</tissue>
    </source>
</reference>
<evidence type="ECO:0000313" key="2">
    <source>
        <dbReference type="RefSeq" id="XP_056696649.1"/>
    </source>
</evidence>
<dbReference type="RefSeq" id="XP_056696649.1">
    <property type="nucleotide sequence ID" value="XM_056840671.1"/>
</dbReference>
<evidence type="ECO:0000313" key="1">
    <source>
        <dbReference type="Proteomes" id="UP000813463"/>
    </source>
</evidence>
<proteinExistence type="predicted"/>